<keyword evidence="1" id="KW-1133">Transmembrane helix</keyword>
<evidence type="ECO:0000256" key="1">
    <source>
        <dbReference type="SAM" id="Phobius"/>
    </source>
</evidence>
<organism evidence="2 3">
    <name type="scientific">Pseudomonas veronii 1YdBTEX2</name>
    <dbReference type="NCBI Taxonomy" id="1295141"/>
    <lineage>
        <taxon>Bacteria</taxon>
        <taxon>Pseudomonadati</taxon>
        <taxon>Pseudomonadota</taxon>
        <taxon>Gammaproteobacteria</taxon>
        <taxon>Pseudomonadales</taxon>
        <taxon>Pseudomonadaceae</taxon>
        <taxon>Pseudomonas</taxon>
    </lineage>
</organism>
<gene>
    <name evidence="2" type="ORF">PVE_R2G0196</name>
</gene>
<keyword evidence="1" id="KW-0812">Transmembrane</keyword>
<proteinExistence type="predicted"/>
<evidence type="ECO:0000313" key="2">
    <source>
        <dbReference type="EMBL" id="SBW84225.1"/>
    </source>
</evidence>
<protein>
    <submittedName>
        <fullName evidence="2">Membrane protein</fullName>
    </submittedName>
</protein>
<accession>A0A1D3K7K1</accession>
<dbReference type="AlphaFoldDB" id="A0A1D3K7K1"/>
<dbReference type="EMBL" id="LT599584">
    <property type="protein sequence ID" value="SBW84225.1"/>
    <property type="molecule type" value="Genomic_DNA"/>
</dbReference>
<reference evidence="3" key="1">
    <citation type="submission" date="2016-07" db="EMBL/GenBank/DDBJ databases">
        <authorList>
            <person name="Florea S."/>
            <person name="Webb J.S."/>
            <person name="Jaromczyk J."/>
            <person name="Schardl C.L."/>
        </authorList>
    </citation>
    <scope>NUCLEOTIDE SEQUENCE [LARGE SCALE GENOMIC DNA]</scope>
    <source>
        <strain evidence="3">1YdBTEX2</strain>
    </source>
</reference>
<feature type="transmembrane region" description="Helical" evidence="1">
    <location>
        <begin position="174"/>
        <end position="193"/>
    </location>
</feature>
<name>A0A1D3K7K1_PSEVE</name>
<keyword evidence="1" id="KW-0472">Membrane</keyword>
<evidence type="ECO:0000313" key="3">
    <source>
        <dbReference type="Proteomes" id="UP000245431"/>
    </source>
</evidence>
<sequence length="309" mass="34050">MAELQLGIPITIGGEEVIIFRDAIGTDALATGRDAEVFTVIEHAGPEGRPPIYIDENELGTLRQDFPGTNVYGLWQLLFANNLVPLGHEVVVFPTSEAGGVYLQMQNGTDYDSPANIKRSSEYIDNYSADLYGYDLLAAPRIRVDISDLVLPSTPAFTRVELFSKKQHERTKRWYLALAICIVAAVAAVGYNYTMYAVFKMNMAEYTTKKKLSSDLDVRTAGLLKERLQTIPNDGVVISRIDKVLAFDPKISTPTAAGHTNGFTTVHIFMTRPDFQADLSGKIPGVTAKLMPQMSYLLTVSPDSKEVAY</sequence>
<dbReference type="Proteomes" id="UP000245431">
    <property type="component" value="Chromosome PVE_r2"/>
</dbReference>